<organism evidence="1 2">
    <name type="scientific">Populus alba</name>
    <name type="common">White poplar</name>
    <dbReference type="NCBI Taxonomy" id="43335"/>
    <lineage>
        <taxon>Eukaryota</taxon>
        <taxon>Viridiplantae</taxon>
        <taxon>Streptophyta</taxon>
        <taxon>Embryophyta</taxon>
        <taxon>Tracheophyta</taxon>
        <taxon>Spermatophyta</taxon>
        <taxon>Magnoliopsida</taxon>
        <taxon>eudicotyledons</taxon>
        <taxon>Gunneridae</taxon>
        <taxon>Pentapetalae</taxon>
        <taxon>rosids</taxon>
        <taxon>fabids</taxon>
        <taxon>Malpighiales</taxon>
        <taxon>Salicaceae</taxon>
        <taxon>Saliceae</taxon>
        <taxon>Populus</taxon>
    </lineage>
</organism>
<dbReference type="Proteomes" id="UP000309997">
    <property type="component" value="Unassembled WGS sequence"/>
</dbReference>
<protein>
    <submittedName>
        <fullName evidence="1">Uncharacterized protein</fullName>
    </submittedName>
</protein>
<gene>
    <name evidence="1" type="ORF">D5086_018185</name>
</gene>
<keyword evidence="2" id="KW-1185">Reference proteome</keyword>
<reference evidence="1 2" key="1">
    <citation type="journal article" date="2024" name="Plant Biotechnol. J.">
        <title>Genome and CRISPR/Cas9 system of a widespread forest tree (Populus alba) in the world.</title>
        <authorList>
            <person name="Liu Y.J."/>
            <person name="Jiang P.F."/>
            <person name="Han X.M."/>
            <person name="Li X.Y."/>
            <person name="Wang H.M."/>
            <person name="Wang Y.J."/>
            <person name="Wang X.X."/>
            <person name="Zeng Q.Y."/>
        </authorList>
    </citation>
    <scope>NUCLEOTIDE SEQUENCE [LARGE SCALE GENOMIC DNA]</scope>
    <source>
        <strain evidence="2">cv. PAL-ZL1</strain>
    </source>
</reference>
<evidence type="ECO:0000313" key="1">
    <source>
        <dbReference type="EMBL" id="KAL3580350.1"/>
    </source>
</evidence>
<name>A0ACC4BPN1_POPAL</name>
<evidence type="ECO:0000313" key="2">
    <source>
        <dbReference type="Proteomes" id="UP000309997"/>
    </source>
</evidence>
<comment type="caution">
    <text evidence="1">The sequence shown here is derived from an EMBL/GenBank/DDBJ whole genome shotgun (WGS) entry which is preliminary data.</text>
</comment>
<accession>A0ACC4BPN1</accession>
<proteinExistence type="predicted"/>
<sequence>MKEDETAPRRAETPQTEGRLMTTGGDTSDERCEDLDMSPCSGRLMTTGGDTSDGRCEDHDMSPCSGCLMMTGGDTSDKRCEDHDMSPYSDRLMTTDGDTSDRRPPHDNGRRHLRGRCGPRCEPKFKPPHDDERRHLRRRCGGHDRSPDLDRCMTTSGDTSGEDAAAMKEQRACAGSGNELTLVKVPLLKKMAATYSHVQLLENEEEKPPFLL</sequence>
<dbReference type="EMBL" id="RCHU02000009">
    <property type="protein sequence ID" value="KAL3580350.1"/>
    <property type="molecule type" value="Genomic_DNA"/>
</dbReference>